<dbReference type="PROSITE" id="PS00463">
    <property type="entry name" value="ZN2_CY6_FUNGAL_1"/>
    <property type="match status" value="1"/>
</dbReference>
<keyword evidence="5" id="KW-1185">Reference proteome</keyword>
<dbReference type="PANTHER" id="PTHR37534">
    <property type="entry name" value="TRANSCRIPTIONAL ACTIVATOR PROTEIN UGA3"/>
    <property type="match status" value="1"/>
</dbReference>
<protein>
    <recommendedName>
        <fullName evidence="3">Zn(2)-C6 fungal-type domain-containing protein</fullName>
    </recommendedName>
</protein>
<dbReference type="Proteomes" id="UP001278766">
    <property type="component" value="Unassembled WGS sequence"/>
</dbReference>
<dbReference type="InterPro" id="IPR036864">
    <property type="entry name" value="Zn2-C6_fun-type_DNA-bd_sf"/>
</dbReference>
<keyword evidence="1" id="KW-0539">Nucleus</keyword>
<dbReference type="SMART" id="SM00066">
    <property type="entry name" value="GAL4"/>
    <property type="match status" value="1"/>
</dbReference>
<comment type="caution">
    <text evidence="4">The sequence shown here is derived from an EMBL/GenBank/DDBJ whole genome shotgun (WGS) entry which is preliminary data.</text>
</comment>
<dbReference type="GO" id="GO:0008270">
    <property type="term" value="F:zinc ion binding"/>
    <property type="evidence" value="ECO:0007669"/>
    <property type="project" value="InterPro"/>
</dbReference>
<gene>
    <name evidence="4" type="ORF">B0H64DRAFT_468454</name>
</gene>
<reference evidence="4" key="1">
    <citation type="journal article" date="2023" name="Mol. Phylogenet. Evol.">
        <title>Genome-scale phylogeny and comparative genomics of the fungal order Sordariales.</title>
        <authorList>
            <person name="Hensen N."/>
            <person name="Bonometti L."/>
            <person name="Westerberg I."/>
            <person name="Brannstrom I.O."/>
            <person name="Guillou S."/>
            <person name="Cros-Aarteil S."/>
            <person name="Calhoun S."/>
            <person name="Haridas S."/>
            <person name="Kuo A."/>
            <person name="Mondo S."/>
            <person name="Pangilinan J."/>
            <person name="Riley R."/>
            <person name="LaButti K."/>
            <person name="Andreopoulos B."/>
            <person name="Lipzen A."/>
            <person name="Chen C."/>
            <person name="Yan M."/>
            <person name="Daum C."/>
            <person name="Ng V."/>
            <person name="Clum A."/>
            <person name="Steindorff A."/>
            <person name="Ohm R.A."/>
            <person name="Martin F."/>
            <person name="Silar P."/>
            <person name="Natvig D.O."/>
            <person name="Lalanne C."/>
            <person name="Gautier V."/>
            <person name="Ament-Velasquez S.L."/>
            <person name="Kruys A."/>
            <person name="Hutchinson M.I."/>
            <person name="Powell A.J."/>
            <person name="Barry K."/>
            <person name="Miller A.N."/>
            <person name="Grigoriev I.V."/>
            <person name="Debuchy R."/>
            <person name="Gladieux P."/>
            <person name="Hiltunen Thoren M."/>
            <person name="Johannesson H."/>
        </authorList>
    </citation>
    <scope>NUCLEOTIDE SEQUENCE</scope>
    <source>
        <strain evidence="4">CBS 168.71</strain>
    </source>
</reference>
<dbReference type="AlphaFoldDB" id="A0AAE0H8E7"/>
<accession>A0AAE0H8E7</accession>
<dbReference type="PROSITE" id="PS50048">
    <property type="entry name" value="ZN2_CY6_FUNGAL_2"/>
    <property type="match status" value="1"/>
</dbReference>
<dbReference type="GO" id="GO:0045944">
    <property type="term" value="P:positive regulation of transcription by RNA polymerase II"/>
    <property type="evidence" value="ECO:0007669"/>
    <property type="project" value="TreeGrafter"/>
</dbReference>
<dbReference type="GO" id="GO:0000976">
    <property type="term" value="F:transcription cis-regulatory region binding"/>
    <property type="evidence" value="ECO:0007669"/>
    <property type="project" value="TreeGrafter"/>
</dbReference>
<feature type="region of interest" description="Disordered" evidence="2">
    <location>
        <begin position="106"/>
        <end position="130"/>
    </location>
</feature>
<organism evidence="4 5">
    <name type="scientific">Chaetomium fimeti</name>
    <dbReference type="NCBI Taxonomy" id="1854472"/>
    <lineage>
        <taxon>Eukaryota</taxon>
        <taxon>Fungi</taxon>
        <taxon>Dikarya</taxon>
        <taxon>Ascomycota</taxon>
        <taxon>Pezizomycotina</taxon>
        <taxon>Sordariomycetes</taxon>
        <taxon>Sordariomycetidae</taxon>
        <taxon>Sordariales</taxon>
        <taxon>Chaetomiaceae</taxon>
        <taxon>Chaetomium</taxon>
    </lineage>
</organism>
<dbReference type="GO" id="GO:0005634">
    <property type="term" value="C:nucleus"/>
    <property type="evidence" value="ECO:0007669"/>
    <property type="project" value="TreeGrafter"/>
</dbReference>
<feature type="compositionally biased region" description="Pro residues" evidence="2">
    <location>
        <begin position="118"/>
        <end position="128"/>
    </location>
</feature>
<dbReference type="Pfam" id="PF00172">
    <property type="entry name" value="Zn_clus"/>
    <property type="match status" value="1"/>
</dbReference>
<dbReference type="GO" id="GO:0000981">
    <property type="term" value="F:DNA-binding transcription factor activity, RNA polymerase II-specific"/>
    <property type="evidence" value="ECO:0007669"/>
    <property type="project" value="InterPro"/>
</dbReference>
<dbReference type="Gene3D" id="4.10.240.10">
    <property type="entry name" value="Zn(2)-C6 fungal-type DNA-binding domain"/>
    <property type="match status" value="1"/>
</dbReference>
<evidence type="ECO:0000313" key="5">
    <source>
        <dbReference type="Proteomes" id="UP001278766"/>
    </source>
</evidence>
<dbReference type="EMBL" id="JAUEPN010000008">
    <property type="protein sequence ID" value="KAK3291761.1"/>
    <property type="molecule type" value="Genomic_DNA"/>
</dbReference>
<proteinExistence type="predicted"/>
<name>A0AAE0H8E7_9PEZI</name>
<dbReference type="GeneID" id="87844700"/>
<evidence type="ECO:0000256" key="2">
    <source>
        <dbReference type="SAM" id="MobiDB-lite"/>
    </source>
</evidence>
<dbReference type="PANTHER" id="PTHR37534:SF2">
    <property type="entry name" value="N-ACETYLTRANSFERASE DOMAIN-CONTAINING PROTEIN"/>
    <property type="match status" value="1"/>
</dbReference>
<reference evidence="4" key="2">
    <citation type="submission" date="2023-06" db="EMBL/GenBank/DDBJ databases">
        <authorList>
            <consortium name="Lawrence Berkeley National Laboratory"/>
            <person name="Haridas S."/>
            <person name="Hensen N."/>
            <person name="Bonometti L."/>
            <person name="Westerberg I."/>
            <person name="Brannstrom I.O."/>
            <person name="Guillou S."/>
            <person name="Cros-Aarteil S."/>
            <person name="Calhoun S."/>
            <person name="Kuo A."/>
            <person name="Mondo S."/>
            <person name="Pangilinan J."/>
            <person name="Riley R."/>
            <person name="Labutti K."/>
            <person name="Andreopoulos B."/>
            <person name="Lipzen A."/>
            <person name="Chen C."/>
            <person name="Yanf M."/>
            <person name="Daum C."/>
            <person name="Ng V."/>
            <person name="Clum A."/>
            <person name="Steindorff A."/>
            <person name="Ohm R."/>
            <person name="Martin F."/>
            <person name="Silar P."/>
            <person name="Natvig D."/>
            <person name="Lalanne C."/>
            <person name="Gautier V."/>
            <person name="Ament-Velasquez S.L."/>
            <person name="Kruys A."/>
            <person name="Hutchinson M.I."/>
            <person name="Powell A.J."/>
            <person name="Barry K."/>
            <person name="Miller A.N."/>
            <person name="Grigoriev I.V."/>
            <person name="Debuchy R."/>
            <person name="Gladieux P."/>
            <person name="Thoren M.H."/>
            <person name="Johannesson H."/>
        </authorList>
    </citation>
    <scope>NUCLEOTIDE SEQUENCE</scope>
    <source>
        <strain evidence="4">CBS 168.71</strain>
    </source>
</reference>
<feature type="domain" description="Zn(2)-C6 fungal-type" evidence="3">
    <location>
        <begin position="17"/>
        <end position="45"/>
    </location>
</feature>
<feature type="non-terminal residue" evidence="4">
    <location>
        <position position="1"/>
    </location>
</feature>
<evidence type="ECO:0000313" key="4">
    <source>
        <dbReference type="EMBL" id="KAK3291761.1"/>
    </source>
</evidence>
<dbReference type="CDD" id="cd00067">
    <property type="entry name" value="GAL4"/>
    <property type="match status" value="1"/>
</dbReference>
<dbReference type="InterPro" id="IPR001138">
    <property type="entry name" value="Zn2Cys6_DnaBD"/>
</dbReference>
<dbReference type="SUPFAM" id="SSF57701">
    <property type="entry name" value="Zn2/Cys6 DNA-binding domain"/>
    <property type="match status" value="1"/>
</dbReference>
<sequence length="568" mass="64300">TSSSGRGSPIPNLARFGCARCRQHHLKCDRVTPICGRCRTADEPCLPPGLKIRETNKYKFKFAKKQRWIKTPRRLVFIDESQTIINDVSSPDSGPDDFEAAWDSPPVAEGECHSNTSPMPPYRPPSPPDRSRLMAISSVVDPLPPVWPLTSPEEAVLFRHFMDKLATWLDLCDPYHTFQNIVPHRSRDCQVLLRAIFALSARHLGQTHHDGNQRKRYNQLADTHNAACINIMKCLLTSKNYKSLWTEHLFAATIILQVMEEMNAGLRDDADNDVDETHEALKRGHLPGMYRFVGVQSFGPGTLGAASFWVGLRQEIYIAVTKRQPVCLYLVHPGLVDRSLDEPPEDDFAWANVAVVHCADVVNFWLAPEKHEPHSWDELNSWNRQWAEKLPPSYDPFFTEPPGSSVFPGIWYHQGCQGKWDLVVGWVRTCANEPGFVATVIGVQHHRLATLFLLDHRLRPGNLLKAKERASVEERIRKTVREICAIGRGNQFTPPGVFTACMAISAFGHYFHRVEEQDAMLAILEQTQKDYARPTGCVRREMLQAWGRHTGVPNPLDRILPHMNGNGV</sequence>
<evidence type="ECO:0000256" key="1">
    <source>
        <dbReference type="ARBA" id="ARBA00023242"/>
    </source>
</evidence>
<dbReference type="RefSeq" id="XP_062655275.1">
    <property type="nucleotide sequence ID" value="XM_062807752.1"/>
</dbReference>
<evidence type="ECO:0000259" key="3">
    <source>
        <dbReference type="PROSITE" id="PS50048"/>
    </source>
</evidence>